<evidence type="ECO:0000256" key="2">
    <source>
        <dbReference type="SAM" id="MobiDB-lite"/>
    </source>
</evidence>
<feature type="region of interest" description="Disordered" evidence="2">
    <location>
        <begin position="1"/>
        <end position="21"/>
    </location>
</feature>
<keyword evidence="4" id="KW-1185">Reference proteome</keyword>
<name>A0A1H9ZA82_9BACI</name>
<dbReference type="HAMAP" id="MF_01506">
    <property type="entry name" value="Tlp"/>
    <property type="match status" value="1"/>
</dbReference>
<feature type="region of interest" description="Disordered" evidence="2">
    <location>
        <begin position="44"/>
        <end position="82"/>
    </location>
</feature>
<organism evidence="3 4">
    <name type="scientific">Oceanobacillus limi</name>
    <dbReference type="NCBI Taxonomy" id="930131"/>
    <lineage>
        <taxon>Bacteria</taxon>
        <taxon>Bacillati</taxon>
        <taxon>Bacillota</taxon>
        <taxon>Bacilli</taxon>
        <taxon>Bacillales</taxon>
        <taxon>Bacillaceae</taxon>
        <taxon>Oceanobacillus</taxon>
    </lineage>
</organism>
<comment type="similarity">
    <text evidence="1">Belongs to the Tlp family.</text>
</comment>
<evidence type="ECO:0000313" key="3">
    <source>
        <dbReference type="EMBL" id="SES77974.1"/>
    </source>
</evidence>
<accession>A0A1H9ZA82</accession>
<dbReference type="InterPro" id="IPR017524">
    <property type="entry name" value="SASP_thioredoxin-like"/>
</dbReference>
<evidence type="ECO:0000256" key="1">
    <source>
        <dbReference type="HAMAP-Rule" id="MF_01506"/>
    </source>
</evidence>
<dbReference type="STRING" id="930131.SAMN05216389_102146"/>
<dbReference type="OrthoDB" id="1799076at2"/>
<dbReference type="NCBIfam" id="TIGR03090">
    <property type="entry name" value="SASP_tlp"/>
    <property type="match status" value="1"/>
</dbReference>
<feature type="compositionally biased region" description="Basic and acidic residues" evidence="2">
    <location>
        <begin position="47"/>
        <end position="82"/>
    </location>
</feature>
<dbReference type="Proteomes" id="UP000198618">
    <property type="component" value="Unassembled WGS sequence"/>
</dbReference>
<keyword evidence="1" id="KW-0749">Sporulation</keyword>
<reference evidence="3 4" key="1">
    <citation type="submission" date="2016-10" db="EMBL/GenBank/DDBJ databases">
        <authorList>
            <person name="de Groot N.N."/>
        </authorList>
    </citation>
    <scope>NUCLEOTIDE SEQUENCE [LARGE SCALE GENOMIC DNA]</scope>
    <source>
        <strain evidence="3 4">IBRC-M 10780</strain>
    </source>
</reference>
<evidence type="ECO:0000313" key="4">
    <source>
        <dbReference type="Proteomes" id="UP000198618"/>
    </source>
</evidence>
<dbReference type="EMBL" id="FOHE01000002">
    <property type="protein sequence ID" value="SES77974.1"/>
    <property type="molecule type" value="Genomic_DNA"/>
</dbReference>
<comment type="subcellular location">
    <subcellularLocation>
        <location evidence="1">Spore core</location>
    </subcellularLocation>
</comment>
<comment type="induction">
    <text evidence="1">Expressed only in the forespore compartment of sporulating cells.</text>
</comment>
<dbReference type="RefSeq" id="WP_090866703.1">
    <property type="nucleotide sequence ID" value="NZ_FOHE01000002.1"/>
</dbReference>
<dbReference type="Pfam" id="PF19824">
    <property type="entry name" value="Tlp"/>
    <property type="match status" value="1"/>
</dbReference>
<feature type="compositionally biased region" description="Basic and acidic residues" evidence="2">
    <location>
        <begin position="12"/>
        <end position="21"/>
    </location>
</feature>
<protein>
    <recommendedName>
        <fullName evidence="1">Small, acid-soluble spore protein Tlp</fullName>
    </recommendedName>
</protein>
<dbReference type="AlphaFoldDB" id="A0A1H9ZA82"/>
<gene>
    <name evidence="1" type="primary">tlp</name>
    <name evidence="3" type="ORF">SAMN05216389_102146</name>
</gene>
<proteinExistence type="evidence at transcript level"/>
<dbReference type="GO" id="GO:0030436">
    <property type="term" value="P:asexual sporulation"/>
    <property type="evidence" value="ECO:0007669"/>
    <property type="project" value="UniProtKB-UniRule"/>
</dbReference>
<dbReference type="GO" id="GO:0030435">
    <property type="term" value="P:sporulation resulting in formation of a cellular spore"/>
    <property type="evidence" value="ECO:0007669"/>
    <property type="project" value="UniProtKB-KW"/>
</dbReference>
<sequence length="82" mass="9661">MTDHNQNYNHKPKPDDRSDNVEKLQDMVQDTIQNIEAAHETMQFASGEEKEQIKAKNKRREEAIEGMRAEIKDEYHNKHPEA</sequence>